<name>A0A9X3ESF7_9BACT</name>
<reference evidence="2" key="1">
    <citation type="submission" date="2022-11" db="EMBL/GenBank/DDBJ databases">
        <title>Minimal conservation of predation-associated metabolite biosynthetic gene clusters underscores biosynthetic potential of Myxococcota including descriptions for ten novel species: Archangium lansinium sp. nov., Myxococcus landrumus sp. nov., Nannocystis bai.</title>
        <authorList>
            <person name="Ahearne A."/>
            <person name="Stevens C."/>
            <person name="Phillips K."/>
        </authorList>
    </citation>
    <scope>NUCLEOTIDE SEQUENCE</scope>
    <source>
        <strain evidence="2">Na p29</strain>
    </source>
</reference>
<dbReference type="EMBL" id="JAPNKE010000002">
    <property type="protein sequence ID" value="MCY1009467.1"/>
    <property type="molecule type" value="Genomic_DNA"/>
</dbReference>
<protein>
    <submittedName>
        <fullName evidence="2">Heme-binding protein</fullName>
    </submittedName>
</protein>
<dbReference type="InterPro" id="IPR005624">
    <property type="entry name" value="PduO/GlcC-like"/>
</dbReference>
<evidence type="ECO:0000313" key="2">
    <source>
        <dbReference type="EMBL" id="MCY1009467.1"/>
    </source>
</evidence>
<dbReference type="InterPro" id="IPR038084">
    <property type="entry name" value="PduO/GlcC-like_sf"/>
</dbReference>
<dbReference type="RefSeq" id="WP_267772134.1">
    <property type="nucleotide sequence ID" value="NZ_JAPNKE010000002.1"/>
</dbReference>
<organism evidence="2 3">
    <name type="scientific">Nannocystis pusilla</name>
    <dbReference type="NCBI Taxonomy" id="889268"/>
    <lineage>
        <taxon>Bacteria</taxon>
        <taxon>Pseudomonadati</taxon>
        <taxon>Myxococcota</taxon>
        <taxon>Polyangia</taxon>
        <taxon>Nannocystales</taxon>
        <taxon>Nannocystaceae</taxon>
        <taxon>Nannocystis</taxon>
    </lineage>
</organism>
<dbReference type="InterPro" id="IPR052517">
    <property type="entry name" value="GlcG_carb_metab_protein"/>
</dbReference>
<dbReference type="Pfam" id="PF03928">
    <property type="entry name" value="HbpS-like"/>
    <property type="match status" value="1"/>
</dbReference>
<comment type="caution">
    <text evidence="2">The sequence shown here is derived from an EMBL/GenBank/DDBJ whole genome shotgun (WGS) entry which is preliminary data.</text>
</comment>
<dbReference type="Proteomes" id="UP001150924">
    <property type="component" value="Unassembled WGS sequence"/>
</dbReference>
<feature type="compositionally biased region" description="Basic and acidic residues" evidence="1">
    <location>
        <begin position="143"/>
        <end position="152"/>
    </location>
</feature>
<dbReference type="AlphaFoldDB" id="A0A9X3ESF7"/>
<dbReference type="Gene3D" id="3.30.450.150">
    <property type="entry name" value="Haem-degrading domain"/>
    <property type="match status" value="1"/>
</dbReference>
<dbReference type="PANTHER" id="PTHR34309:SF1">
    <property type="entry name" value="PROTEIN GLCG"/>
    <property type="match status" value="1"/>
</dbReference>
<feature type="region of interest" description="Disordered" evidence="1">
    <location>
        <begin position="133"/>
        <end position="152"/>
    </location>
</feature>
<proteinExistence type="predicted"/>
<gene>
    <name evidence="2" type="ORF">OV079_28665</name>
</gene>
<evidence type="ECO:0000313" key="3">
    <source>
        <dbReference type="Proteomes" id="UP001150924"/>
    </source>
</evidence>
<accession>A0A9X3ESF7</accession>
<evidence type="ECO:0000256" key="1">
    <source>
        <dbReference type="SAM" id="MobiDB-lite"/>
    </source>
</evidence>
<dbReference type="PANTHER" id="PTHR34309">
    <property type="entry name" value="SLR1406 PROTEIN"/>
    <property type="match status" value="1"/>
</dbReference>
<keyword evidence="3" id="KW-1185">Reference proteome</keyword>
<dbReference type="SUPFAM" id="SSF143744">
    <property type="entry name" value="GlcG-like"/>
    <property type="match status" value="1"/>
</dbReference>
<sequence>MESSDVKFSVSHLAAQAIVFAVVERARALGVPRSVAVLDASGVVMALCRMGGAPLVSSEVAQSKAFTALFGPSPPGEVLPPGAARLPRLGSVGAGLPIVVEGRAIGAIGVGGGTGEQDLECVQAGLAALRETGAPREQGAASWERRAGVDGR</sequence>